<dbReference type="InterPro" id="IPR004089">
    <property type="entry name" value="MCPsignal_dom"/>
</dbReference>
<evidence type="ECO:0000313" key="12">
    <source>
        <dbReference type="EMBL" id="SEL64559.1"/>
    </source>
</evidence>
<evidence type="ECO:0000256" key="5">
    <source>
        <dbReference type="ARBA" id="ARBA00023224"/>
    </source>
</evidence>
<keyword evidence="4 9" id="KW-0472">Membrane</keyword>
<dbReference type="CDD" id="cd12913">
    <property type="entry name" value="PDC1_MCP_like"/>
    <property type="match status" value="1"/>
</dbReference>
<dbReference type="GO" id="GO:0016020">
    <property type="term" value="C:membrane"/>
    <property type="evidence" value="ECO:0007669"/>
    <property type="project" value="UniProtKB-SubCell"/>
</dbReference>
<dbReference type="InterPro" id="IPR003660">
    <property type="entry name" value="HAMP_dom"/>
</dbReference>
<dbReference type="GO" id="GO:0006935">
    <property type="term" value="P:chemotaxis"/>
    <property type="evidence" value="ECO:0007669"/>
    <property type="project" value="UniProtKB-ARBA"/>
</dbReference>
<accession>A0A1H7RX11</accession>
<organism evidence="12 13">
    <name type="scientific">Atopomonas hussainii</name>
    <dbReference type="NCBI Taxonomy" id="1429083"/>
    <lineage>
        <taxon>Bacteria</taxon>
        <taxon>Pseudomonadati</taxon>
        <taxon>Pseudomonadota</taxon>
        <taxon>Gammaproteobacteria</taxon>
        <taxon>Pseudomonadales</taxon>
        <taxon>Pseudomonadaceae</taxon>
        <taxon>Atopomonas</taxon>
    </lineage>
</organism>
<dbReference type="Pfam" id="PF00672">
    <property type="entry name" value="HAMP"/>
    <property type="match status" value="1"/>
</dbReference>
<evidence type="ECO:0000256" key="4">
    <source>
        <dbReference type="ARBA" id="ARBA00023136"/>
    </source>
</evidence>
<evidence type="ECO:0000256" key="9">
    <source>
        <dbReference type="SAM" id="Phobius"/>
    </source>
</evidence>
<keyword evidence="5 7" id="KW-0807">Transducer</keyword>
<dbReference type="Gene3D" id="1.10.287.950">
    <property type="entry name" value="Methyl-accepting chemotaxis protein"/>
    <property type="match status" value="1"/>
</dbReference>
<dbReference type="EMBL" id="FOAS01000016">
    <property type="protein sequence ID" value="SEL64559.1"/>
    <property type="molecule type" value="Genomic_DNA"/>
</dbReference>
<dbReference type="PANTHER" id="PTHR32089:SF119">
    <property type="entry name" value="METHYL-ACCEPTING CHEMOTAXIS PROTEIN CTPL"/>
    <property type="match status" value="1"/>
</dbReference>
<evidence type="ECO:0000313" key="13">
    <source>
        <dbReference type="Proteomes" id="UP000185766"/>
    </source>
</evidence>
<dbReference type="FunFam" id="1.10.287.950:FF:000001">
    <property type="entry name" value="Methyl-accepting chemotaxis sensory transducer"/>
    <property type="match status" value="1"/>
</dbReference>
<dbReference type="CDD" id="cd06225">
    <property type="entry name" value="HAMP"/>
    <property type="match status" value="1"/>
</dbReference>
<gene>
    <name evidence="12" type="ORF">SAMN05216214_11638</name>
</gene>
<dbReference type="STRING" id="1429083.GCA_001885685_00240"/>
<keyword evidence="13" id="KW-1185">Reference proteome</keyword>
<sequence>MKLSSVQYTIAALAGLLVLAVTATMVGFSLYTSKHAEEFVHNSAEPMVQAQLQQRLAALADARAQEIRRVLEEPLAVSRGLAQVNALMGTQDDAGNTLVAMSREELSTLIKQTTANNPTLLGTYIGWEPNAIDGLDETYAGINDNGYNGTGRYLTWWYRNADGSLGIDSIGSTDSEKLLPTGVREGEYYLCPKERKKECVIDPAPYEVGGKMTMLASFTVPILVGGNFQGIAGVDLALNFIQDMLVKANAELYNGKGNMMLIATNGGLVAYTKDAAKLGAQASTVMDANELANVQQLQPGQSFIDVDEEHDHIEVFRPFQIGQSDARWVLMLQIPLSEVNAELTQFSEALASQNAQDNTFMLLVGLGVAAIGLVFVWITALGIARPLRNMVNVLHVMSRGEADLTQRLDTSRKDELGAIGQGFNAFLARLQNMVGEVVSASQKFSDASEHTADNAIQTNQGVQKQRHGIEQVAAAVHEMAATAQEVARNASNAANAAARADSAASQGHGVVQGNVNAIRNLADEMTKAVSAVQTLAKDSENINAILVTIRSIAEQTNLLALNAAIEAARAGEQGRGFAVVADEVRNLAQKTQQATEEIQQMIEQLQTGTRQVVAVMESGQSRSSSSVEQAAKAADALNQITQAVAEINEVNTQIAAAAEEQSAVAEEINRNVMQIGQVAEEVARGADEATEASTQLTRLAEQQRRLINQFKV</sequence>
<evidence type="ECO:0000256" key="8">
    <source>
        <dbReference type="SAM" id="Coils"/>
    </source>
</evidence>
<dbReference type="PROSITE" id="PS50885">
    <property type="entry name" value="HAMP"/>
    <property type="match status" value="1"/>
</dbReference>
<evidence type="ECO:0000256" key="6">
    <source>
        <dbReference type="ARBA" id="ARBA00029447"/>
    </source>
</evidence>
<keyword evidence="8" id="KW-0175">Coiled coil</keyword>
<name>A0A1H7RX11_9GAMM</name>
<dbReference type="PANTHER" id="PTHR32089">
    <property type="entry name" value="METHYL-ACCEPTING CHEMOTAXIS PROTEIN MCPB"/>
    <property type="match status" value="1"/>
</dbReference>
<evidence type="ECO:0000259" key="11">
    <source>
        <dbReference type="PROSITE" id="PS50885"/>
    </source>
</evidence>
<dbReference type="Proteomes" id="UP000185766">
    <property type="component" value="Unassembled WGS sequence"/>
</dbReference>
<reference evidence="12 13" key="1">
    <citation type="submission" date="2016-10" db="EMBL/GenBank/DDBJ databases">
        <authorList>
            <person name="de Groot N.N."/>
        </authorList>
    </citation>
    <scope>NUCLEOTIDE SEQUENCE [LARGE SCALE GENOMIC DNA]</scope>
    <source>
        <strain evidence="12 13">JCM 19513</strain>
    </source>
</reference>
<comment type="subcellular location">
    <subcellularLocation>
        <location evidence="1">Membrane</location>
        <topology evidence="1">Multi-pass membrane protein</topology>
    </subcellularLocation>
</comment>
<dbReference type="Pfam" id="PF00015">
    <property type="entry name" value="MCPsignal"/>
    <property type="match status" value="1"/>
</dbReference>
<evidence type="ECO:0000256" key="2">
    <source>
        <dbReference type="ARBA" id="ARBA00022692"/>
    </source>
</evidence>
<keyword evidence="2 9" id="KW-0812">Transmembrane</keyword>
<comment type="similarity">
    <text evidence="6">Belongs to the methyl-accepting chemotaxis (MCP) protein family.</text>
</comment>
<dbReference type="CDD" id="cd11386">
    <property type="entry name" value="MCP_signal"/>
    <property type="match status" value="1"/>
</dbReference>
<dbReference type="RefSeq" id="WP_074870104.1">
    <property type="nucleotide sequence ID" value="NZ_FOAS01000016.1"/>
</dbReference>
<dbReference type="SMART" id="SM00283">
    <property type="entry name" value="MA"/>
    <property type="match status" value="1"/>
</dbReference>
<evidence type="ECO:0000256" key="7">
    <source>
        <dbReference type="PROSITE-ProRule" id="PRU00284"/>
    </source>
</evidence>
<dbReference type="AlphaFoldDB" id="A0A1H7RX11"/>
<feature type="domain" description="HAMP" evidence="11">
    <location>
        <begin position="381"/>
        <end position="435"/>
    </location>
</feature>
<keyword evidence="3 9" id="KW-1133">Transmembrane helix</keyword>
<evidence type="ECO:0000259" key="10">
    <source>
        <dbReference type="PROSITE" id="PS50111"/>
    </source>
</evidence>
<evidence type="ECO:0000256" key="1">
    <source>
        <dbReference type="ARBA" id="ARBA00004141"/>
    </source>
</evidence>
<feature type="transmembrane region" description="Helical" evidence="9">
    <location>
        <begin position="360"/>
        <end position="384"/>
    </location>
</feature>
<proteinExistence type="inferred from homology"/>
<dbReference type="SUPFAM" id="SSF58104">
    <property type="entry name" value="Methyl-accepting chemotaxis protein (MCP) signaling domain"/>
    <property type="match status" value="1"/>
</dbReference>
<dbReference type="SMART" id="SM00304">
    <property type="entry name" value="HAMP"/>
    <property type="match status" value="1"/>
</dbReference>
<dbReference type="PROSITE" id="PS50111">
    <property type="entry name" value="CHEMOTAXIS_TRANSDUC_2"/>
    <property type="match status" value="1"/>
</dbReference>
<dbReference type="GO" id="GO:0007165">
    <property type="term" value="P:signal transduction"/>
    <property type="evidence" value="ECO:0007669"/>
    <property type="project" value="UniProtKB-KW"/>
</dbReference>
<protein>
    <submittedName>
        <fullName evidence="12">Methyl-accepting chemotaxis protein</fullName>
    </submittedName>
</protein>
<feature type="domain" description="Methyl-accepting transducer" evidence="10">
    <location>
        <begin position="440"/>
        <end position="676"/>
    </location>
</feature>
<evidence type="ECO:0000256" key="3">
    <source>
        <dbReference type="ARBA" id="ARBA00022989"/>
    </source>
</evidence>
<feature type="coiled-coil region" evidence="8">
    <location>
        <begin position="633"/>
        <end position="660"/>
    </location>
</feature>
<dbReference type="Gene3D" id="3.30.450.20">
    <property type="entry name" value="PAS domain"/>
    <property type="match status" value="1"/>
</dbReference>